<proteinExistence type="predicted"/>
<evidence type="ECO:0000256" key="3">
    <source>
        <dbReference type="ARBA" id="ARBA00022989"/>
    </source>
</evidence>
<organism evidence="6 7">
    <name type="scientific">Enterovibrio norvegicus FF-454</name>
    <dbReference type="NCBI Taxonomy" id="1185651"/>
    <lineage>
        <taxon>Bacteria</taxon>
        <taxon>Pseudomonadati</taxon>
        <taxon>Pseudomonadota</taxon>
        <taxon>Gammaproteobacteria</taxon>
        <taxon>Vibrionales</taxon>
        <taxon>Vibrionaceae</taxon>
        <taxon>Enterovibrio</taxon>
    </lineage>
</organism>
<dbReference type="GO" id="GO:0032259">
    <property type="term" value="P:methylation"/>
    <property type="evidence" value="ECO:0007669"/>
    <property type="project" value="UniProtKB-KW"/>
</dbReference>
<reference evidence="6 7" key="1">
    <citation type="journal article" date="2012" name="Science">
        <title>Ecological populations of bacteria act as socially cohesive units of antibiotic production and resistance.</title>
        <authorList>
            <person name="Cordero O.X."/>
            <person name="Wildschutte H."/>
            <person name="Kirkup B."/>
            <person name="Proehl S."/>
            <person name="Ngo L."/>
            <person name="Hussain F."/>
            <person name="Le Roux F."/>
            <person name="Mincer T."/>
            <person name="Polz M.F."/>
        </authorList>
    </citation>
    <scope>NUCLEOTIDE SEQUENCE [LARGE SCALE GENOMIC DNA]</scope>
    <source>
        <strain evidence="6 7">FF-454</strain>
    </source>
</reference>
<evidence type="ECO:0000256" key="4">
    <source>
        <dbReference type="ARBA" id="ARBA00023136"/>
    </source>
</evidence>
<dbReference type="Gene3D" id="1.20.120.1630">
    <property type="match status" value="1"/>
</dbReference>
<keyword evidence="4 5" id="KW-0472">Membrane</keyword>
<evidence type="ECO:0000256" key="1">
    <source>
        <dbReference type="ARBA" id="ARBA00004127"/>
    </source>
</evidence>
<dbReference type="PANTHER" id="PTHR12714:SF24">
    <property type="entry name" value="SLR1182 PROTEIN"/>
    <property type="match status" value="1"/>
</dbReference>
<dbReference type="GO" id="GO:0008168">
    <property type="term" value="F:methyltransferase activity"/>
    <property type="evidence" value="ECO:0007669"/>
    <property type="project" value="UniProtKB-KW"/>
</dbReference>
<comment type="caution">
    <text evidence="6">The sequence shown here is derived from an EMBL/GenBank/DDBJ whole genome shotgun (WGS) entry which is preliminary data.</text>
</comment>
<accession>A0A1E5CBK7</accession>
<dbReference type="Proteomes" id="UP000095039">
    <property type="component" value="Unassembled WGS sequence"/>
</dbReference>
<dbReference type="GO" id="GO:0012505">
    <property type="term" value="C:endomembrane system"/>
    <property type="evidence" value="ECO:0007669"/>
    <property type="project" value="UniProtKB-SubCell"/>
</dbReference>
<keyword evidence="6" id="KW-0489">Methyltransferase</keyword>
<gene>
    <name evidence="6" type="ORF">A1OK_19885</name>
</gene>
<sequence>MDSLKLKLPPLLQVIIVMLLMKIIASATPAISFLLPVSKPLFVLLVVLGGVFAVAGVVAFRQHQTTVNPTLKTESTSLVQSGVYRITRNPMYVGFLLLLVASAFYFANPYTLLGCVLFVLYMNKFQIEPEEDYLASQFPDEYPAYKEKVRRWL</sequence>
<dbReference type="Pfam" id="PF04191">
    <property type="entry name" value="PEMT"/>
    <property type="match status" value="1"/>
</dbReference>
<dbReference type="InterPro" id="IPR007318">
    <property type="entry name" value="Phopholipid_MeTrfase"/>
</dbReference>
<keyword evidence="6" id="KW-0808">Transferase</keyword>
<dbReference type="RefSeq" id="WP_016958543.1">
    <property type="nucleotide sequence ID" value="NZ_AJWN02000032.1"/>
</dbReference>
<name>A0A1E5CBK7_9GAMM</name>
<comment type="subcellular location">
    <subcellularLocation>
        <location evidence="1">Endomembrane system</location>
        <topology evidence="1">Multi-pass membrane protein</topology>
    </subcellularLocation>
</comment>
<evidence type="ECO:0000313" key="6">
    <source>
        <dbReference type="EMBL" id="OEE62845.1"/>
    </source>
</evidence>
<evidence type="ECO:0000256" key="2">
    <source>
        <dbReference type="ARBA" id="ARBA00022692"/>
    </source>
</evidence>
<evidence type="ECO:0000313" key="7">
    <source>
        <dbReference type="Proteomes" id="UP000095039"/>
    </source>
</evidence>
<dbReference type="PANTHER" id="PTHR12714">
    <property type="entry name" value="PROTEIN-S ISOPRENYLCYSTEINE O-METHYLTRANSFERASE"/>
    <property type="match status" value="1"/>
</dbReference>
<evidence type="ECO:0000256" key="5">
    <source>
        <dbReference type="SAM" id="Phobius"/>
    </source>
</evidence>
<feature type="transmembrane region" description="Helical" evidence="5">
    <location>
        <begin position="95"/>
        <end position="121"/>
    </location>
</feature>
<keyword evidence="2 5" id="KW-0812">Transmembrane</keyword>
<keyword evidence="3 5" id="KW-1133">Transmembrane helix</keyword>
<protein>
    <submittedName>
        <fullName evidence="6">Protein-S-isoprenylcysteine methyltransferase</fullName>
    </submittedName>
</protein>
<dbReference type="AlphaFoldDB" id="A0A1E5CBK7"/>
<feature type="transmembrane region" description="Helical" evidence="5">
    <location>
        <begin position="12"/>
        <end position="35"/>
    </location>
</feature>
<dbReference type="EMBL" id="AJWN02000032">
    <property type="protein sequence ID" value="OEE62845.1"/>
    <property type="molecule type" value="Genomic_DNA"/>
</dbReference>
<keyword evidence="7" id="KW-1185">Reference proteome</keyword>
<feature type="transmembrane region" description="Helical" evidence="5">
    <location>
        <begin position="41"/>
        <end position="60"/>
    </location>
</feature>